<gene>
    <name evidence="2" type="ORF">U0R22_004575</name>
</gene>
<accession>A0ABZ0VSA8</accession>
<dbReference type="RefSeq" id="WP_322415173.1">
    <property type="nucleotide sequence ID" value="NZ_CP139858.1"/>
</dbReference>
<proteinExistence type="predicted"/>
<evidence type="ECO:0000313" key="2">
    <source>
        <dbReference type="EMBL" id="WQC00373.1"/>
    </source>
</evidence>
<sequence length="292" mass="31604">MQITSDLTVTIQKLLSARSGVAGTNQQAFAKAGTALRTEAPVIRPGATGHEDGTEYDPFGSFGRAPDVPATSPAGASSTTTADDPYMHAGKANYGELYAEYTRFIASMVEADRQHKDSTVPRYFIPAGETQETVMAMEEHDYMWAVQDEMEAAADRSPQAQANKAIANQGLSYGDATRMASDALFSLQKALPALNDTLARLTPTAVEERMQSVGGDPKLQRLAQQVAKNDMLFARSSLRYVDRIVRSIESGPNKVDGAILVKNGQGQYQLGDFSISFNGQLMLTSRDTFKAF</sequence>
<feature type="region of interest" description="Disordered" evidence="1">
    <location>
        <begin position="40"/>
        <end position="84"/>
    </location>
</feature>
<reference evidence="2 3" key="1">
    <citation type="submission" date="2023-11" db="EMBL/GenBank/DDBJ databases">
        <authorList>
            <person name="Panchal A.K."/>
            <person name="Meaney J.S."/>
            <person name="Karas B.J."/>
            <person name="diCenzo G.C."/>
        </authorList>
    </citation>
    <scope>NUCLEOTIDE SEQUENCE [LARGE SCALE GENOMIC DNA]</scope>
    <source>
        <strain evidence="2 3">NZP2235</strain>
    </source>
</reference>
<name>A0ABZ0VSA8_9HYPH</name>
<evidence type="ECO:0000313" key="3">
    <source>
        <dbReference type="Proteomes" id="UP001322481"/>
    </source>
</evidence>
<dbReference type="EMBL" id="CP139858">
    <property type="protein sequence ID" value="WQC00373.1"/>
    <property type="molecule type" value="Genomic_DNA"/>
</dbReference>
<dbReference type="Proteomes" id="UP001322481">
    <property type="component" value="Chromosome"/>
</dbReference>
<evidence type="ECO:0000256" key="1">
    <source>
        <dbReference type="SAM" id="MobiDB-lite"/>
    </source>
</evidence>
<feature type="compositionally biased region" description="Low complexity" evidence="1">
    <location>
        <begin position="69"/>
        <end position="84"/>
    </location>
</feature>
<keyword evidence="3" id="KW-1185">Reference proteome</keyword>
<protein>
    <submittedName>
        <fullName evidence="2">Uncharacterized protein</fullName>
    </submittedName>
</protein>
<organism evidence="2 3">
    <name type="scientific">Mesorhizobium huakuii</name>
    <dbReference type="NCBI Taxonomy" id="28104"/>
    <lineage>
        <taxon>Bacteria</taxon>
        <taxon>Pseudomonadati</taxon>
        <taxon>Pseudomonadota</taxon>
        <taxon>Alphaproteobacteria</taxon>
        <taxon>Hyphomicrobiales</taxon>
        <taxon>Phyllobacteriaceae</taxon>
        <taxon>Mesorhizobium</taxon>
    </lineage>
</organism>